<evidence type="ECO:0000256" key="5">
    <source>
        <dbReference type="SAM" id="Phobius"/>
    </source>
</evidence>
<name>A0A2N5NTA2_MEDGN</name>
<dbReference type="EMBL" id="JAAIRV010000002">
    <property type="protein sequence ID" value="NSI57097.1"/>
    <property type="molecule type" value="Genomic_DNA"/>
</dbReference>
<keyword evidence="2 5" id="KW-0812">Transmembrane</keyword>
<comment type="subcellular location">
    <subcellularLocation>
        <location evidence="1">Membrane</location>
        <topology evidence="1">Multi-pass membrane protein</topology>
    </subcellularLocation>
</comment>
<feature type="transmembrane region" description="Helical" evidence="5">
    <location>
        <begin position="7"/>
        <end position="35"/>
    </location>
</feature>
<dbReference type="PANTHER" id="PTHR33507:SF3">
    <property type="entry name" value="INNER MEMBRANE PROTEIN YBBJ"/>
    <property type="match status" value="1"/>
</dbReference>
<proteinExistence type="predicted"/>
<feature type="transmembrane region" description="Helical" evidence="5">
    <location>
        <begin position="47"/>
        <end position="64"/>
    </location>
</feature>
<dbReference type="RefSeq" id="WP_009243870.1">
    <property type="nucleotide sequence ID" value="NZ_CABKQB010000001.1"/>
</dbReference>
<comment type="caution">
    <text evidence="7">The sequence shown here is derived from an EMBL/GenBank/DDBJ whole genome shotgun (WGS) entry which is preliminary data.</text>
</comment>
<organism evidence="7 8">
    <name type="scientific">Mediterraneibacter gnavus</name>
    <name type="common">Ruminococcus gnavus</name>
    <dbReference type="NCBI Taxonomy" id="33038"/>
    <lineage>
        <taxon>Bacteria</taxon>
        <taxon>Bacillati</taxon>
        <taxon>Bacillota</taxon>
        <taxon>Clostridia</taxon>
        <taxon>Lachnospirales</taxon>
        <taxon>Lachnospiraceae</taxon>
        <taxon>Mediterraneibacter</taxon>
    </lineage>
</organism>
<evidence type="ECO:0000313" key="7">
    <source>
        <dbReference type="EMBL" id="NSI57097.1"/>
    </source>
</evidence>
<dbReference type="InterPro" id="IPR052165">
    <property type="entry name" value="Membrane_assoc_protease"/>
</dbReference>
<dbReference type="Proteomes" id="UP001296580">
    <property type="component" value="Unassembled WGS sequence"/>
</dbReference>
<evidence type="ECO:0000256" key="2">
    <source>
        <dbReference type="ARBA" id="ARBA00022692"/>
    </source>
</evidence>
<dbReference type="AlphaFoldDB" id="A0A2N5NTA2"/>
<accession>A0A2N5NTA2</accession>
<dbReference type="GO" id="GO:0005886">
    <property type="term" value="C:plasma membrane"/>
    <property type="evidence" value="ECO:0007669"/>
    <property type="project" value="TreeGrafter"/>
</dbReference>
<protein>
    <submittedName>
        <fullName evidence="7">NfeD family protein</fullName>
    </submittedName>
</protein>
<evidence type="ECO:0000259" key="6">
    <source>
        <dbReference type="Pfam" id="PF01957"/>
    </source>
</evidence>
<keyword evidence="4 5" id="KW-0472">Membrane</keyword>
<sequence>MEREAIVWLALFVILLIVELLTVGLTSIWFAGGALAALILELLGVDLIWQIGAFILVSFVLVYFTRPFAVKYVNAHHEKTNYEQAVGKIVRITQRVDDLAQTGKGILDGMEWTVRTDGKEVLEKDTLARVIRISGVKLIVEPYKED</sequence>
<feature type="domain" description="NfeD-like C-terminal" evidence="6">
    <location>
        <begin position="83"/>
        <end position="142"/>
    </location>
</feature>
<evidence type="ECO:0000313" key="8">
    <source>
        <dbReference type="Proteomes" id="UP001296580"/>
    </source>
</evidence>
<dbReference type="Gene3D" id="2.40.50.140">
    <property type="entry name" value="Nucleic acid-binding proteins"/>
    <property type="match status" value="1"/>
</dbReference>
<reference evidence="7" key="1">
    <citation type="journal article" date="2020" name="Cell Host Microbe">
        <title>Functional and Genomic Variation between Human-Derived Isolates of Lachnospiraceae Reveals Inter- and Intra-Species Diversity.</title>
        <authorList>
            <person name="Sorbara M.T."/>
            <person name="Littmann E.R."/>
            <person name="Fontana E."/>
            <person name="Moody T.U."/>
            <person name="Kohout C.E."/>
            <person name="Gjonbalaj M."/>
            <person name="Eaton V."/>
            <person name="Seok R."/>
            <person name="Leiner I.M."/>
            <person name="Pamer E.G."/>
        </authorList>
    </citation>
    <scope>NUCLEOTIDE SEQUENCE</scope>
    <source>
        <strain evidence="7">MSK.15.32</strain>
    </source>
</reference>
<reference evidence="7" key="2">
    <citation type="submission" date="2020-02" db="EMBL/GenBank/DDBJ databases">
        <authorList>
            <person name="Littmann E."/>
            <person name="Sorbara M."/>
        </authorList>
    </citation>
    <scope>NUCLEOTIDE SEQUENCE</scope>
    <source>
        <strain evidence="7">MSK.15.32</strain>
    </source>
</reference>
<evidence type="ECO:0000256" key="4">
    <source>
        <dbReference type="ARBA" id="ARBA00023136"/>
    </source>
</evidence>
<evidence type="ECO:0000256" key="3">
    <source>
        <dbReference type="ARBA" id="ARBA00022989"/>
    </source>
</evidence>
<evidence type="ECO:0000256" key="1">
    <source>
        <dbReference type="ARBA" id="ARBA00004141"/>
    </source>
</evidence>
<dbReference type="PANTHER" id="PTHR33507">
    <property type="entry name" value="INNER MEMBRANE PROTEIN YBBJ"/>
    <property type="match status" value="1"/>
</dbReference>
<keyword evidence="3 5" id="KW-1133">Transmembrane helix</keyword>
<gene>
    <name evidence="7" type="ORF">G4993_01565</name>
</gene>
<dbReference type="InterPro" id="IPR012340">
    <property type="entry name" value="NA-bd_OB-fold"/>
</dbReference>
<dbReference type="Pfam" id="PF01957">
    <property type="entry name" value="NfeD"/>
    <property type="match status" value="1"/>
</dbReference>
<dbReference type="InterPro" id="IPR002810">
    <property type="entry name" value="NfeD-like_C"/>
</dbReference>